<dbReference type="InterPro" id="IPR029058">
    <property type="entry name" value="AB_hydrolase_fold"/>
</dbReference>
<comment type="similarity">
    <text evidence="1">Belongs to the AB hydrolase superfamily. AB hydrolase 4 family.</text>
</comment>
<dbReference type="AlphaFoldDB" id="A0AAD5T5D2"/>
<evidence type="ECO:0000256" key="2">
    <source>
        <dbReference type="SAM" id="Phobius"/>
    </source>
</evidence>
<proteinExistence type="inferred from homology"/>
<dbReference type="Pfam" id="PF00561">
    <property type="entry name" value="Abhydrolase_1"/>
    <property type="match status" value="1"/>
</dbReference>
<reference evidence="4" key="1">
    <citation type="submission" date="2020-05" db="EMBL/GenBank/DDBJ databases">
        <title>Phylogenomic resolution of chytrid fungi.</title>
        <authorList>
            <person name="Stajich J.E."/>
            <person name="Amses K."/>
            <person name="Simmons R."/>
            <person name="Seto K."/>
            <person name="Myers J."/>
            <person name="Bonds A."/>
            <person name="Quandt C.A."/>
            <person name="Barry K."/>
            <person name="Liu P."/>
            <person name="Grigoriev I."/>
            <person name="Longcore J.E."/>
            <person name="James T.Y."/>
        </authorList>
    </citation>
    <scope>NUCLEOTIDE SEQUENCE</scope>
    <source>
        <strain evidence="4">JEL0513</strain>
    </source>
</reference>
<keyword evidence="2" id="KW-1133">Transmembrane helix</keyword>
<name>A0AAD5T5D2_9FUNG</name>
<sequence>MNTTRIAEQQQQVTELARDLIQQVSTRMGVEESRGAELLVAILSAVLILWVLLFIGPGVGGKVTLTHAADTALIGVFDGTKVIKTPLLALIRRKCPALIKGTFRPTAWLKGGHIQTIWAAILQKIPDSRVKYDREILDLPDGGIVAIDWAPLNHREMPKDSPIIVLMHGLSGGSFETYIQDQIPGALANGYRVAALNYRGCGGIEIRTPKLYGGSYTEDVRQILKYIHAKNPVSLLVGIGYSLGANILLKAVGEDGDKTPLVCAISVANPYDLNLCLNFLHNSVVGRVYSRALTKAILEVFSNHLHVFKKNPNFHSHSAPIDVSQVMRAKFVNDFDEAASRRMFGFRSVSEFYRMGGCAQYIPDIKIPTLLLSDLDDPIAIRAAIPYADVIQNPLVLLATTRGGGHIGWFQGMFFPKRWFPEPVMQFAKAMIDAHTSLPERMKHAFVEHKTSKKTHVHHGKHAVVFKQHYHYSNKRTESGDSAVELEITAIAAAEKLPSTEKSIIQKPTTQLTETPVTEKSVSTTVTTNALVENANNREGEKNKIAKAWKAYAITLWRFLKSYVSSKKAESAYHIPVFYSSTLNRLFTFAMMYFWKLGGKVATEVIFEWQQLIV</sequence>
<evidence type="ECO:0000313" key="4">
    <source>
        <dbReference type="EMBL" id="KAJ3130790.1"/>
    </source>
</evidence>
<dbReference type="PANTHER" id="PTHR10794">
    <property type="entry name" value="ABHYDROLASE DOMAIN-CONTAINING PROTEIN"/>
    <property type="match status" value="1"/>
</dbReference>
<dbReference type="GO" id="GO:0051793">
    <property type="term" value="P:medium-chain fatty acid catabolic process"/>
    <property type="evidence" value="ECO:0007669"/>
    <property type="project" value="TreeGrafter"/>
</dbReference>
<gene>
    <name evidence="4" type="ORF">HK100_007480</name>
</gene>
<evidence type="ECO:0000256" key="1">
    <source>
        <dbReference type="ARBA" id="ARBA00010884"/>
    </source>
</evidence>
<comment type="caution">
    <text evidence="4">The sequence shown here is derived from an EMBL/GenBank/DDBJ whole genome shotgun (WGS) entry which is preliminary data.</text>
</comment>
<feature type="domain" description="AB hydrolase-1" evidence="3">
    <location>
        <begin position="162"/>
        <end position="407"/>
    </location>
</feature>
<dbReference type="GO" id="GO:0051792">
    <property type="term" value="P:medium-chain fatty acid biosynthetic process"/>
    <property type="evidence" value="ECO:0007669"/>
    <property type="project" value="TreeGrafter"/>
</dbReference>
<accession>A0AAD5T5D2</accession>
<dbReference type="Proteomes" id="UP001211907">
    <property type="component" value="Unassembled WGS sequence"/>
</dbReference>
<keyword evidence="2" id="KW-0472">Membrane</keyword>
<dbReference type="SUPFAM" id="SSF53474">
    <property type="entry name" value="alpha/beta-Hydrolases"/>
    <property type="match status" value="1"/>
</dbReference>
<organism evidence="4 5">
    <name type="scientific">Physocladia obscura</name>
    <dbReference type="NCBI Taxonomy" id="109957"/>
    <lineage>
        <taxon>Eukaryota</taxon>
        <taxon>Fungi</taxon>
        <taxon>Fungi incertae sedis</taxon>
        <taxon>Chytridiomycota</taxon>
        <taxon>Chytridiomycota incertae sedis</taxon>
        <taxon>Chytridiomycetes</taxon>
        <taxon>Chytridiales</taxon>
        <taxon>Chytriomycetaceae</taxon>
        <taxon>Physocladia</taxon>
    </lineage>
</organism>
<dbReference type="PANTHER" id="PTHR10794:SF63">
    <property type="entry name" value="ALPHA_BETA HYDROLASE 1, ISOFORM A"/>
    <property type="match status" value="1"/>
</dbReference>
<feature type="transmembrane region" description="Helical" evidence="2">
    <location>
        <begin position="36"/>
        <end position="56"/>
    </location>
</feature>
<dbReference type="GO" id="GO:0047372">
    <property type="term" value="F:monoacylglycerol lipase activity"/>
    <property type="evidence" value="ECO:0007669"/>
    <property type="project" value="TreeGrafter"/>
</dbReference>
<dbReference type="Gene3D" id="3.40.50.1820">
    <property type="entry name" value="alpha/beta hydrolase"/>
    <property type="match status" value="1"/>
</dbReference>
<dbReference type="EMBL" id="JADGJH010000353">
    <property type="protein sequence ID" value="KAJ3130790.1"/>
    <property type="molecule type" value="Genomic_DNA"/>
</dbReference>
<dbReference type="InterPro" id="IPR000073">
    <property type="entry name" value="AB_hydrolase_1"/>
</dbReference>
<evidence type="ECO:0000313" key="5">
    <source>
        <dbReference type="Proteomes" id="UP001211907"/>
    </source>
</evidence>
<keyword evidence="2" id="KW-0812">Transmembrane</keyword>
<evidence type="ECO:0000259" key="3">
    <source>
        <dbReference type="Pfam" id="PF00561"/>
    </source>
</evidence>
<keyword evidence="5" id="KW-1185">Reference proteome</keyword>
<protein>
    <recommendedName>
        <fullName evidence="3">AB hydrolase-1 domain-containing protein</fullName>
    </recommendedName>
</protein>
<dbReference type="InterPro" id="IPR050960">
    <property type="entry name" value="AB_hydrolase_4_sf"/>
</dbReference>
<dbReference type="GO" id="GO:0008126">
    <property type="term" value="F:acetylesterase activity"/>
    <property type="evidence" value="ECO:0007669"/>
    <property type="project" value="TreeGrafter"/>
</dbReference>